<evidence type="ECO:0008006" key="4">
    <source>
        <dbReference type="Google" id="ProtNLM"/>
    </source>
</evidence>
<dbReference type="GeneID" id="90037644"/>
<evidence type="ECO:0000256" key="1">
    <source>
        <dbReference type="SAM" id="MobiDB-lite"/>
    </source>
</evidence>
<dbReference type="RefSeq" id="XP_064769934.1">
    <property type="nucleotide sequence ID" value="XM_064912132.1"/>
</dbReference>
<keyword evidence="3" id="KW-1185">Reference proteome</keyword>
<dbReference type="Proteomes" id="UP001498771">
    <property type="component" value="Unassembled WGS sequence"/>
</dbReference>
<dbReference type="Pfam" id="PF12855">
    <property type="entry name" value="Ecl1"/>
    <property type="match status" value="1"/>
</dbReference>
<dbReference type="InterPro" id="IPR024368">
    <property type="entry name" value="Ecl1/2/3"/>
</dbReference>
<accession>A0ABR1FAM2</accession>
<dbReference type="EMBL" id="JBBJBU010000002">
    <property type="protein sequence ID" value="KAK7206901.1"/>
    <property type="molecule type" value="Genomic_DNA"/>
</dbReference>
<evidence type="ECO:0000313" key="2">
    <source>
        <dbReference type="EMBL" id="KAK7206901.1"/>
    </source>
</evidence>
<gene>
    <name evidence="2" type="ORF">BZA70DRAFT_275299</name>
</gene>
<evidence type="ECO:0000313" key="3">
    <source>
        <dbReference type="Proteomes" id="UP001498771"/>
    </source>
</evidence>
<organism evidence="2 3">
    <name type="scientific">Myxozyma melibiosi</name>
    <dbReference type="NCBI Taxonomy" id="54550"/>
    <lineage>
        <taxon>Eukaryota</taxon>
        <taxon>Fungi</taxon>
        <taxon>Dikarya</taxon>
        <taxon>Ascomycota</taxon>
        <taxon>Saccharomycotina</taxon>
        <taxon>Lipomycetes</taxon>
        <taxon>Lipomycetales</taxon>
        <taxon>Lipomycetaceae</taxon>
        <taxon>Myxozyma</taxon>
    </lineage>
</organism>
<comment type="caution">
    <text evidence="2">The sequence shown here is derived from an EMBL/GenBank/DDBJ whole genome shotgun (WGS) entry which is preliminary data.</text>
</comment>
<name>A0ABR1FAM2_9ASCO</name>
<sequence length="180" mass="19327">MSFLQYCTVCDKLLTVPSNNILYCSEKCRITDARAHASPSSSPTATPITASLPYARASAQPPTAYSLQHSSSPQRSLVGLDASYSSAMLSKSSRMHPNSIYSASPRSVDLVSPMRIPQPPAPASASTATSASDEFFESTFDVPFMLEKPRPELNLGIGSPHSREGGLKRLFHFSEPQGSS</sequence>
<reference evidence="2 3" key="1">
    <citation type="submission" date="2024-03" db="EMBL/GenBank/DDBJ databases">
        <title>Genome-scale model development and genomic sequencing of the oleaginous clade Lipomyces.</title>
        <authorList>
            <consortium name="Lawrence Berkeley National Laboratory"/>
            <person name="Czajka J.J."/>
            <person name="Han Y."/>
            <person name="Kim J."/>
            <person name="Mondo S.J."/>
            <person name="Hofstad B.A."/>
            <person name="Robles A."/>
            <person name="Haridas S."/>
            <person name="Riley R."/>
            <person name="LaButti K."/>
            <person name="Pangilinan J."/>
            <person name="Andreopoulos W."/>
            <person name="Lipzen A."/>
            <person name="Yan J."/>
            <person name="Wang M."/>
            <person name="Ng V."/>
            <person name="Grigoriev I.V."/>
            <person name="Spatafora J.W."/>
            <person name="Magnuson J.K."/>
            <person name="Baker S.E."/>
            <person name="Pomraning K.R."/>
        </authorList>
    </citation>
    <scope>NUCLEOTIDE SEQUENCE [LARGE SCALE GENOMIC DNA]</scope>
    <source>
        <strain evidence="2 3">Phaff 52-87</strain>
    </source>
</reference>
<feature type="region of interest" description="Disordered" evidence="1">
    <location>
        <begin position="151"/>
        <end position="180"/>
    </location>
</feature>
<protein>
    <recommendedName>
        <fullName evidence="4">Life-span regulatory factor domain-containing protein</fullName>
    </recommendedName>
</protein>
<proteinExistence type="predicted"/>